<protein>
    <submittedName>
        <fullName evidence="1">Uncharacterized protein</fullName>
    </submittedName>
</protein>
<evidence type="ECO:0000313" key="2">
    <source>
        <dbReference type="Proteomes" id="UP000813427"/>
    </source>
</evidence>
<name>A0A8K0S3R3_9HYPO</name>
<keyword evidence="2" id="KW-1185">Reference proteome</keyword>
<dbReference type="Proteomes" id="UP000813427">
    <property type="component" value="Unassembled WGS sequence"/>
</dbReference>
<proteinExistence type="predicted"/>
<sequence length="80" mass="9087">MRPFLLVLVLRFKAPALTLIITLLHMIPNDPTPIFSVPTSARNHHASFHLTQLRSPYLFRIASQRLALLSPHKLDETSTC</sequence>
<dbReference type="AlphaFoldDB" id="A0A8K0S3R3"/>
<evidence type="ECO:0000313" key="1">
    <source>
        <dbReference type="EMBL" id="KAH7251799.1"/>
    </source>
</evidence>
<dbReference type="EMBL" id="JAGPXF010000003">
    <property type="protein sequence ID" value="KAH7251799.1"/>
    <property type="molecule type" value="Genomic_DNA"/>
</dbReference>
<organism evidence="1 2">
    <name type="scientific">Fusarium tricinctum</name>
    <dbReference type="NCBI Taxonomy" id="61284"/>
    <lineage>
        <taxon>Eukaryota</taxon>
        <taxon>Fungi</taxon>
        <taxon>Dikarya</taxon>
        <taxon>Ascomycota</taxon>
        <taxon>Pezizomycotina</taxon>
        <taxon>Sordariomycetes</taxon>
        <taxon>Hypocreomycetidae</taxon>
        <taxon>Hypocreales</taxon>
        <taxon>Nectriaceae</taxon>
        <taxon>Fusarium</taxon>
        <taxon>Fusarium tricinctum species complex</taxon>
    </lineage>
</organism>
<reference evidence="1" key="1">
    <citation type="journal article" date="2021" name="Nat. Commun.">
        <title>Genetic determinants of endophytism in the Arabidopsis root mycobiome.</title>
        <authorList>
            <person name="Mesny F."/>
            <person name="Miyauchi S."/>
            <person name="Thiergart T."/>
            <person name="Pickel B."/>
            <person name="Atanasova L."/>
            <person name="Karlsson M."/>
            <person name="Huettel B."/>
            <person name="Barry K.W."/>
            <person name="Haridas S."/>
            <person name="Chen C."/>
            <person name="Bauer D."/>
            <person name="Andreopoulos W."/>
            <person name="Pangilinan J."/>
            <person name="LaButti K."/>
            <person name="Riley R."/>
            <person name="Lipzen A."/>
            <person name="Clum A."/>
            <person name="Drula E."/>
            <person name="Henrissat B."/>
            <person name="Kohler A."/>
            <person name="Grigoriev I.V."/>
            <person name="Martin F.M."/>
            <person name="Hacquard S."/>
        </authorList>
    </citation>
    <scope>NUCLEOTIDE SEQUENCE</scope>
    <source>
        <strain evidence="1">MPI-SDFR-AT-0068</strain>
    </source>
</reference>
<gene>
    <name evidence="1" type="ORF">BKA59DRAFT_472911</name>
</gene>
<accession>A0A8K0S3R3</accession>
<comment type="caution">
    <text evidence="1">The sequence shown here is derived from an EMBL/GenBank/DDBJ whole genome shotgun (WGS) entry which is preliminary data.</text>
</comment>